<dbReference type="HOGENOM" id="CLU_1760858_0_0_1"/>
<dbReference type="AlphaFoldDB" id="V3ZRI2"/>
<evidence type="ECO:0000259" key="2">
    <source>
        <dbReference type="Pfam" id="PF00024"/>
    </source>
</evidence>
<gene>
    <name evidence="3" type="ORF">LOTGIDRAFT_166669</name>
</gene>
<evidence type="ECO:0000313" key="3">
    <source>
        <dbReference type="EMBL" id="ESO86942.1"/>
    </source>
</evidence>
<reference evidence="3 4" key="1">
    <citation type="journal article" date="2013" name="Nature">
        <title>Insights into bilaterian evolution from three spiralian genomes.</title>
        <authorList>
            <person name="Simakov O."/>
            <person name="Marletaz F."/>
            <person name="Cho S.J."/>
            <person name="Edsinger-Gonzales E."/>
            <person name="Havlak P."/>
            <person name="Hellsten U."/>
            <person name="Kuo D.H."/>
            <person name="Larsson T."/>
            <person name="Lv J."/>
            <person name="Arendt D."/>
            <person name="Savage R."/>
            <person name="Osoegawa K."/>
            <person name="de Jong P."/>
            <person name="Grimwood J."/>
            <person name="Chapman J.A."/>
            <person name="Shapiro H."/>
            <person name="Aerts A."/>
            <person name="Otillar R.P."/>
            <person name="Terry A.Y."/>
            <person name="Boore J.L."/>
            <person name="Grigoriev I.V."/>
            <person name="Lindberg D.R."/>
            <person name="Seaver E.C."/>
            <person name="Weisblat D.A."/>
            <person name="Putnam N.H."/>
            <person name="Rokhsar D.S."/>
        </authorList>
    </citation>
    <scope>NUCLEOTIDE SEQUENCE [LARGE SCALE GENOMIC DNA]</scope>
</reference>
<dbReference type="CTD" id="20240414"/>
<dbReference type="KEGG" id="lgi:LOTGIDRAFT_166669"/>
<dbReference type="SUPFAM" id="SSF57414">
    <property type="entry name" value="Hairpin loop containing domain-like"/>
    <property type="match status" value="1"/>
</dbReference>
<dbReference type="Proteomes" id="UP000030746">
    <property type="component" value="Unassembled WGS sequence"/>
</dbReference>
<protein>
    <recommendedName>
        <fullName evidence="2">Apple domain-containing protein</fullName>
    </recommendedName>
</protein>
<feature type="domain" description="Apple" evidence="2">
    <location>
        <begin position="93"/>
        <end position="138"/>
    </location>
</feature>
<keyword evidence="4" id="KW-1185">Reference proteome</keyword>
<dbReference type="InterPro" id="IPR003609">
    <property type="entry name" value="Pan_app"/>
</dbReference>
<sequence>MGSRLSMCKGYKEESITTTTRQPTSGLDLTPTILTRSQIKPTVPGGVTAVAIGTLEVINKIHSRIGVLISDFTRQAVMSRGPDGLHVDDSSLTKVMSSQLQCASECILDDTCLGFAYSQPSKKCQLMSDSILDSGDFINEHGWKIYYL</sequence>
<evidence type="ECO:0000256" key="1">
    <source>
        <dbReference type="SAM" id="MobiDB-lite"/>
    </source>
</evidence>
<evidence type="ECO:0000313" key="4">
    <source>
        <dbReference type="Proteomes" id="UP000030746"/>
    </source>
</evidence>
<dbReference type="Pfam" id="PF00024">
    <property type="entry name" value="PAN_1"/>
    <property type="match status" value="1"/>
</dbReference>
<dbReference type="Gene3D" id="3.50.4.10">
    <property type="entry name" value="Hepatocyte Growth Factor"/>
    <property type="match status" value="1"/>
</dbReference>
<dbReference type="EMBL" id="KB202954">
    <property type="protein sequence ID" value="ESO86942.1"/>
    <property type="molecule type" value="Genomic_DNA"/>
</dbReference>
<accession>V3ZRI2</accession>
<organism evidence="3 4">
    <name type="scientific">Lottia gigantea</name>
    <name type="common">Giant owl limpet</name>
    <dbReference type="NCBI Taxonomy" id="225164"/>
    <lineage>
        <taxon>Eukaryota</taxon>
        <taxon>Metazoa</taxon>
        <taxon>Spiralia</taxon>
        <taxon>Lophotrochozoa</taxon>
        <taxon>Mollusca</taxon>
        <taxon>Gastropoda</taxon>
        <taxon>Patellogastropoda</taxon>
        <taxon>Lottioidea</taxon>
        <taxon>Lottiidae</taxon>
        <taxon>Lottia</taxon>
    </lineage>
</organism>
<name>V3ZRI2_LOTGI</name>
<feature type="region of interest" description="Disordered" evidence="1">
    <location>
        <begin position="1"/>
        <end position="28"/>
    </location>
</feature>
<dbReference type="RefSeq" id="XP_009062339.1">
    <property type="nucleotide sequence ID" value="XM_009064091.1"/>
</dbReference>
<proteinExistence type="predicted"/>
<dbReference type="GeneID" id="20240414"/>
<feature type="compositionally biased region" description="Polar residues" evidence="1">
    <location>
        <begin position="16"/>
        <end position="28"/>
    </location>
</feature>